<organism evidence="5 6">
    <name type="scientific">Rubinisphaera brasiliensis (strain ATCC 49424 / DSM 5305 / JCM 21570 / IAM 15109 / NBRC 103401 / IFAM 1448)</name>
    <name type="common">Planctomyces brasiliensis</name>
    <dbReference type="NCBI Taxonomy" id="756272"/>
    <lineage>
        <taxon>Bacteria</taxon>
        <taxon>Pseudomonadati</taxon>
        <taxon>Planctomycetota</taxon>
        <taxon>Planctomycetia</taxon>
        <taxon>Planctomycetales</taxon>
        <taxon>Planctomycetaceae</taxon>
        <taxon>Rubinisphaera</taxon>
    </lineage>
</organism>
<dbReference type="PANTHER" id="PTHR43720:SF2">
    <property type="entry name" value="2-AMINOMUCONIC SEMIALDEHYDE DEHYDROGENASE"/>
    <property type="match status" value="1"/>
</dbReference>
<dbReference type="InterPro" id="IPR016161">
    <property type="entry name" value="Ald_DH/histidinol_DH"/>
</dbReference>
<evidence type="ECO:0000313" key="6">
    <source>
        <dbReference type="Proteomes" id="UP000006860"/>
    </source>
</evidence>
<keyword evidence="2" id="KW-0560">Oxidoreductase</keyword>
<feature type="domain" description="Aldehyde dehydrogenase" evidence="4">
    <location>
        <begin position="17"/>
        <end position="405"/>
    </location>
</feature>
<evidence type="ECO:0000256" key="1">
    <source>
        <dbReference type="ARBA" id="ARBA00009986"/>
    </source>
</evidence>
<name>F0SLH0_RUBBR</name>
<keyword evidence="6" id="KW-1185">Reference proteome</keyword>
<dbReference type="EMBL" id="CP002546">
    <property type="protein sequence ID" value="ADY57653.1"/>
    <property type="molecule type" value="Genomic_DNA"/>
</dbReference>
<dbReference type="InterPro" id="IPR016162">
    <property type="entry name" value="Ald_DH_N"/>
</dbReference>
<dbReference type="OrthoDB" id="229416at2"/>
<protein>
    <submittedName>
        <fullName evidence="5">Aldehyde Dehydrogenase</fullName>
    </submittedName>
</protein>
<accession>F0SLH0</accession>
<evidence type="ECO:0000256" key="2">
    <source>
        <dbReference type="ARBA" id="ARBA00023002"/>
    </source>
</evidence>
<sequence length="478" mass="52451">MLEIPVIRWGNPYESLEKAEVVHFESGDKLAEVHQANGGLVKMDMRKADKARAALKKIDIYELVDMCAKAGDLYMNAELPLGNGTQTPEQFCNIQSASTGLPEIMCRKNMDKLAFMMKNMKDILDALTRGLPLEILQKGYGMEDRGVMVSYQATSPVLGLVLPSNSPGVHTLWTPCIPMQIGLVLKPGSAEPWTPYRLASAMQQAGIPKEAISLYPGPHEVGNAVTELCRRVMIFGGQATVDKYSGNPNVQVHGPGFSKILLGDDVVDDWENYLDLMVDSVLVNGGRSCINASAIYASRHTEEIADAIAKRLAEVHPQPMSDPNAQLAAFTNPDVAEAMHNQIEDGLKEGGVTEVTAKHRGAERLEKHDRYAFLRPTVIHATDPNAALAKAEYMFPFVSVVECPQAKMIKTIGPTLVCTALTDNEAWAADLVEAVNIDRLNIGKVKTVQLNWLQPHEGNIVDFLFRSRAFQNQPPQPV</sequence>
<proteinExistence type="inferred from homology"/>
<dbReference type="Proteomes" id="UP000006860">
    <property type="component" value="Chromosome"/>
</dbReference>
<dbReference type="RefSeq" id="WP_013626397.1">
    <property type="nucleotide sequence ID" value="NC_015174.1"/>
</dbReference>
<reference evidence="6" key="1">
    <citation type="submission" date="2011-02" db="EMBL/GenBank/DDBJ databases">
        <title>The complete genome of Planctomyces brasiliensis DSM 5305.</title>
        <authorList>
            <person name="Lucas S."/>
            <person name="Copeland A."/>
            <person name="Lapidus A."/>
            <person name="Bruce D."/>
            <person name="Goodwin L."/>
            <person name="Pitluck S."/>
            <person name="Kyrpides N."/>
            <person name="Mavromatis K."/>
            <person name="Pagani I."/>
            <person name="Ivanova N."/>
            <person name="Ovchinnikova G."/>
            <person name="Lu M."/>
            <person name="Detter J.C."/>
            <person name="Han C."/>
            <person name="Land M."/>
            <person name="Hauser L."/>
            <person name="Markowitz V."/>
            <person name="Cheng J.-F."/>
            <person name="Hugenholtz P."/>
            <person name="Woyke T."/>
            <person name="Wu D."/>
            <person name="Tindall B."/>
            <person name="Pomrenke H.G."/>
            <person name="Brambilla E."/>
            <person name="Klenk H.-P."/>
            <person name="Eisen J.A."/>
        </authorList>
    </citation>
    <scope>NUCLEOTIDE SEQUENCE [LARGE SCALE GENOMIC DNA]</scope>
    <source>
        <strain evidence="6">ATCC 49424 / DSM 5305 / JCM 21570 / IAM 15109 / NBRC 103401 / IFAM 1448</strain>
    </source>
</reference>
<dbReference type="STRING" id="756272.Plabr_0021"/>
<dbReference type="eggNOG" id="COG1012">
    <property type="taxonomic scope" value="Bacteria"/>
</dbReference>
<dbReference type="SUPFAM" id="SSF53720">
    <property type="entry name" value="ALDH-like"/>
    <property type="match status" value="1"/>
</dbReference>
<comment type="similarity">
    <text evidence="1">Belongs to the aldehyde dehydrogenase family.</text>
</comment>
<keyword evidence="3" id="KW-0520">NAD</keyword>
<dbReference type="PANTHER" id="PTHR43720">
    <property type="entry name" value="2-AMINOMUCONIC SEMIALDEHYDE DEHYDROGENASE"/>
    <property type="match status" value="1"/>
</dbReference>
<dbReference type="GO" id="GO:0016620">
    <property type="term" value="F:oxidoreductase activity, acting on the aldehyde or oxo group of donors, NAD or NADP as acceptor"/>
    <property type="evidence" value="ECO:0007669"/>
    <property type="project" value="InterPro"/>
</dbReference>
<dbReference type="Gene3D" id="3.40.605.10">
    <property type="entry name" value="Aldehyde Dehydrogenase, Chain A, domain 1"/>
    <property type="match status" value="1"/>
</dbReference>
<dbReference type="HOGENOM" id="CLU_046407_0_0_0"/>
<evidence type="ECO:0000313" key="5">
    <source>
        <dbReference type="EMBL" id="ADY57653.1"/>
    </source>
</evidence>
<gene>
    <name evidence="5" type="ordered locus">Plabr_0021</name>
</gene>
<evidence type="ECO:0000259" key="4">
    <source>
        <dbReference type="Pfam" id="PF00171"/>
    </source>
</evidence>
<dbReference type="AlphaFoldDB" id="F0SLH0"/>
<evidence type="ECO:0000256" key="3">
    <source>
        <dbReference type="ARBA" id="ARBA00023027"/>
    </source>
</evidence>
<dbReference type="Pfam" id="PF00171">
    <property type="entry name" value="Aldedh"/>
    <property type="match status" value="1"/>
</dbReference>
<dbReference type="InterPro" id="IPR015590">
    <property type="entry name" value="Aldehyde_DH_dom"/>
</dbReference>
<dbReference type="InterPro" id="IPR016163">
    <property type="entry name" value="Ald_DH_C"/>
</dbReference>
<dbReference type="Gene3D" id="3.40.309.10">
    <property type="entry name" value="Aldehyde Dehydrogenase, Chain A, domain 2"/>
    <property type="match status" value="1"/>
</dbReference>
<dbReference type="KEGG" id="pbs:Plabr_0021"/>